<keyword evidence="3" id="KW-0347">Helicase</keyword>
<feature type="domain" description="Helicase C-terminal" evidence="6">
    <location>
        <begin position="505"/>
        <end position="654"/>
    </location>
</feature>
<dbReference type="InterPro" id="IPR001650">
    <property type="entry name" value="Helicase_C-like"/>
</dbReference>
<dbReference type="Proteomes" id="UP000228755">
    <property type="component" value="Unassembled WGS sequence"/>
</dbReference>
<dbReference type="GO" id="GO:0005524">
    <property type="term" value="F:ATP binding"/>
    <property type="evidence" value="ECO:0007669"/>
    <property type="project" value="UniProtKB-KW"/>
</dbReference>
<dbReference type="PANTHER" id="PTHR45766">
    <property type="entry name" value="DNA ANNEALING HELICASE AND ENDONUCLEASE ZRANB3 FAMILY MEMBER"/>
    <property type="match status" value="1"/>
</dbReference>
<feature type="domain" description="Helicase ATP-binding" evidence="5">
    <location>
        <begin position="119"/>
        <end position="293"/>
    </location>
</feature>
<protein>
    <submittedName>
        <fullName evidence="7">Type III restriction endonuclease subunit R</fullName>
    </submittedName>
</protein>
<dbReference type="Pfam" id="PF00176">
    <property type="entry name" value="SNF2-rel_dom"/>
    <property type="match status" value="1"/>
</dbReference>
<dbReference type="AlphaFoldDB" id="A0A2M9HQE4"/>
<keyword evidence="1" id="KW-0547">Nucleotide-binding</keyword>
<sequence>MGVALTLGDIKPGIAIAGVIPGQSVTVVAAMPMGAAIDLFYTTADGGTGREIIDADAVGRLRIVRPESGGPKFDADPDEFRLAAEALRIKYAALYDPMAAVYSSDIDPLPHQIRAVYEDMLPKVPLRFLLADDPGAGKTIMAGLYIKEMLLRSAAERVAIVCPGGLAEQWRDELGQKFSLDFEVFEPGMRFASPSGNPFRDHDRLILRMDQVARNDELATMIGEVHWDIAIVDEAHRMSAHFKNQFGEVDRTSRFRLGETLAETAENLLLMTATPHSGKEQDFQLFMSLLDRDRFAGRYKPAKHRKTDTKGLMRRMVKEDLLTFDGKPLFPERHAETVAYELSEGEAGLYRDVTNYVRSGMNAAAKLLQADGRRANSIGFALTILQRRLASSPEAILQSLMRRRDRLSELLRRIEENPESIADMFEPASNEPTDMDIYDDMWDETDENGQQQLELELDQVVDSATAARTKEELAAEISVLDGLVNEAKTVRASSVDAKWSQLSDILQQHVLDVGTAELPHKMIVFTEHRDTLTYLERRIATLLGKPETVTVIHGGMNRDERKAVQERFVNNPDVRILVATDAAGEGLNLQRADLMVNYDLPWNPNRIEQRFGRIHRIGQKRTCFLWNLVAKNTREGEVYGKLLGKIETMGKAYSGRLFNVLGDGKAFDGEPLKELMIRAIRYGDDPTVQAKLDQVIDSSVQQGLDELINERSAHPEMYPNLDVQEVRKLMEQTRERKLQPGYISAFFLPAFQRLGGTARQREASRWELTHVPVAIRKCAERRDRHRTVSDAYERITFEPRRTHIGNGKPEALLVAPGTPLLDAVTELIIDRYGEALDHGTVFVDRTDTQPDEPTLMMAAEQTITDAKGEPVSRHFDYLQLGEHDQPVFSPAPPYLDYESPIDSEQKAVMELLNAAWLRGDHADEMRRFVYEQGTKPRLAELQARKTAENEHVLAQVRSRLNAEIEYWYGEYNKLSEDERHGKHSKRMTTGLARKRAKEMEDRLAQRERELTEEVRLRAKPAVIRGMALVVPERLIAADSAASEMESKPFAKSAEEVDRRAVALTMRMECQLGHTPTEMPHNNKGYDIKSIDAQGYIHFIEVKGRIDLPEADTFTVTANEVAFAQSQGDRHRLALVRVSPAGPEHDVIRYVAHAFDHISPADSTRSFNEKLDDYWRHGYAPDVSRS</sequence>
<reference evidence="7 8" key="1">
    <citation type="submission" date="2017-11" db="EMBL/GenBank/DDBJ databases">
        <title>Draft genome sequences of strains TRE 1, TRE D, TRE H and TRI 7, isolated from tamarins, belonging to four potential novel Bifidobacterium species.</title>
        <authorList>
            <person name="Mattarelli P."/>
            <person name="Modesto M."/>
            <person name="Bonetti A."/>
            <person name="Puglisi E."/>
            <person name="Morelli L."/>
        </authorList>
    </citation>
    <scope>NUCLEOTIDE SEQUENCE [LARGE SCALE GENOMIC DNA]</scope>
    <source>
        <strain evidence="8">TRED</strain>
    </source>
</reference>
<proteinExistence type="predicted"/>
<evidence type="ECO:0000256" key="1">
    <source>
        <dbReference type="ARBA" id="ARBA00022741"/>
    </source>
</evidence>
<dbReference type="GO" id="GO:0016787">
    <property type="term" value="F:hydrolase activity"/>
    <property type="evidence" value="ECO:0007669"/>
    <property type="project" value="UniProtKB-KW"/>
</dbReference>
<keyword evidence="7" id="KW-0255">Endonuclease</keyword>
<dbReference type="InterPro" id="IPR049730">
    <property type="entry name" value="SNF2/RAD54-like_C"/>
</dbReference>
<dbReference type="PANTHER" id="PTHR45766:SF6">
    <property type="entry name" value="SWI_SNF-RELATED MATRIX-ASSOCIATED ACTIN-DEPENDENT REGULATOR OF CHROMATIN SUBFAMILY A-LIKE PROTEIN 1"/>
    <property type="match status" value="1"/>
</dbReference>
<keyword evidence="2" id="KW-0378">Hydrolase</keyword>
<evidence type="ECO:0000313" key="7">
    <source>
        <dbReference type="EMBL" id="PJM79044.1"/>
    </source>
</evidence>
<dbReference type="OrthoDB" id="9814088at2"/>
<dbReference type="SMART" id="SM00490">
    <property type="entry name" value="HELICc"/>
    <property type="match status" value="1"/>
</dbReference>
<dbReference type="Pfam" id="PF00271">
    <property type="entry name" value="Helicase_C"/>
    <property type="match status" value="1"/>
</dbReference>
<evidence type="ECO:0000256" key="2">
    <source>
        <dbReference type="ARBA" id="ARBA00022801"/>
    </source>
</evidence>
<dbReference type="Gene3D" id="3.40.50.10810">
    <property type="entry name" value="Tandem AAA-ATPase domain"/>
    <property type="match status" value="1"/>
</dbReference>
<dbReference type="Gene3D" id="3.40.50.300">
    <property type="entry name" value="P-loop containing nucleotide triphosphate hydrolases"/>
    <property type="match status" value="1"/>
</dbReference>
<dbReference type="GO" id="GO:0004519">
    <property type="term" value="F:endonuclease activity"/>
    <property type="evidence" value="ECO:0007669"/>
    <property type="project" value="UniProtKB-KW"/>
</dbReference>
<accession>A0A2M9HQE4</accession>
<name>A0A2M9HQE4_9BIFI</name>
<dbReference type="InterPro" id="IPR024975">
    <property type="entry name" value="NOV_C"/>
</dbReference>
<evidence type="ECO:0000256" key="3">
    <source>
        <dbReference type="ARBA" id="ARBA00022806"/>
    </source>
</evidence>
<dbReference type="RefSeq" id="WP_100496561.1">
    <property type="nucleotide sequence ID" value="NZ_PGLQ01000003.1"/>
</dbReference>
<dbReference type="InterPro" id="IPR000330">
    <property type="entry name" value="SNF2_N"/>
</dbReference>
<comment type="caution">
    <text evidence="7">The sequence shown here is derived from an EMBL/GenBank/DDBJ whole genome shotgun (WGS) entry which is preliminary data.</text>
</comment>
<evidence type="ECO:0000256" key="4">
    <source>
        <dbReference type="ARBA" id="ARBA00022840"/>
    </source>
</evidence>
<keyword evidence="8" id="KW-1185">Reference proteome</keyword>
<dbReference type="PROSITE" id="PS51194">
    <property type="entry name" value="HELICASE_CTER"/>
    <property type="match status" value="1"/>
</dbReference>
<dbReference type="CDD" id="cd18011">
    <property type="entry name" value="DEXDc_RapA"/>
    <property type="match status" value="1"/>
</dbReference>
<dbReference type="InterPro" id="IPR057342">
    <property type="entry name" value="DEXDc_RapA"/>
</dbReference>
<organism evidence="7 8">
    <name type="scientific">Bifidobacterium scaligerum</name>
    <dbReference type="NCBI Taxonomy" id="2052656"/>
    <lineage>
        <taxon>Bacteria</taxon>
        <taxon>Bacillati</taxon>
        <taxon>Actinomycetota</taxon>
        <taxon>Actinomycetes</taxon>
        <taxon>Bifidobacteriales</taxon>
        <taxon>Bifidobacteriaceae</taxon>
        <taxon>Bifidobacterium</taxon>
    </lineage>
</organism>
<dbReference type="EMBL" id="PGLQ01000003">
    <property type="protein sequence ID" value="PJM79044.1"/>
    <property type="molecule type" value="Genomic_DNA"/>
</dbReference>
<dbReference type="CDD" id="cd18793">
    <property type="entry name" value="SF2_C_SNF"/>
    <property type="match status" value="1"/>
</dbReference>
<evidence type="ECO:0000259" key="6">
    <source>
        <dbReference type="PROSITE" id="PS51194"/>
    </source>
</evidence>
<dbReference type="SUPFAM" id="SSF52540">
    <property type="entry name" value="P-loop containing nucleoside triphosphate hydrolases"/>
    <property type="match status" value="2"/>
</dbReference>
<dbReference type="Pfam" id="PF13020">
    <property type="entry name" value="NOV_C"/>
    <property type="match status" value="1"/>
</dbReference>
<dbReference type="InterPro" id="IPR038718">
    <property type="entry name" value="SNF2-like_sf"/>
</dbReference>
<dbReference type="SMART" id="SM00487">
    <property type="entry name" value="DEXDc"/>
    <property type="match status" value="1"/>
</dbReference>
<evidence type="ECO:0000313" key="8">
    <source>
        <dbReference type="Proteomes" id="UP000228755"/>
    </source>
</evidence>
<dbReference type="InterPro" id="IPR027417">
    <property type="entry name" value="P-loop_NTPase"/>
</dbReference>
<dbReference type="InterPro" id="IPR014001">
    <property type="entry name" value="Helicase_ATP-bd"/>
</dbReference>
<evidence type="ECO:0000259" key="5">
    <source>
        <dbReference type="PROSITE" id="PS51192"/>
    </source>
</evidence>
<keyword evidence="7" id="KW-0540">Nuclease</keyword>
<dbReference type="PROSITE" id="PS51192">
    <property type="entry name" value="HELICASE_ATP_BIND_1"/>
    <property type="match status" value="1"/>
</dbReference>
<dbReference type="GO" id="GO:0004386">
    <property type="term" value="F:helicase activity"/>
    <property type="evidence" value="ECO:0007669"/>
    <property type="project" value="UniProtKB-KW"/>
</dbReference>
<gene>
    <name evidence="7" type="ORF">CUU80_06835</name>
</gene>
<keyword evidence="4" id="KW-0067">ATP-binding</keyword>